<dbReference type="EMBL" id="CM042058">
    <property type="protein sequence ID" value="KAI3685569.1"/>
    <property type="molecule type" value="Genomic_DNA"/>
</dbReference>
<evidence type="ECO:0000313" key="1">
    <source>
        <dbReference type="EMBL" id="KAI3685569.1"/>
    </source>
</evidence>
<reference evidence="2" key="1">
    <citation type="journal article" date="2022" name="Mol. Ecol. Resour.">
        <title>The genomes of chicory, endive, great burdock and yacon provide insights into Asteraceae palaeo-polyploidization history and plant inulin production.</title>
        <authorList>
            <person name="Fan W."/>
            <person name="Wang S."/>
            <person name="Wang H."/>
            <person name="Wang A."/>
            <person name="Jiang F."/>
            <person name="Liu H."/>
            <person name="Zhao H."/>
            <person name="Xu D."/>
            <person name="Zhang Y."/>
        </authorList>
    </citation>
    <scope>NUCLEOTIDE SEQUENCE [LARGE SCALE GENOMIC DNA]</scope>
    <source>
        <strain evidence="2">cv. Niubang</strain>
    </source>
</reference>
<name>A0ACB8YKS9_ARCLA</name>
<protein>
    <submittedName>
        <fullName evidence="1">Uncharacterized protein</fullName>
    </submittedName>
</protein>
<keyword evidence="2" id="KW-1185">Reference proteome</keyword>
<organism evidence="1 2">
    <name type="scientific">Arctium lappa</name>
    <name type="common">Greater burdock</name>
    <name type="synonym">Lappa major</name>
    <dbReference type="NCBI Taxonomy" id="4217"/>
    <lineage>
        <taxon>Eukaryota</taxon>
        <taxon>Viridiplantae</taxon>
        <taxon>Streptophyta</taxon>
        <taxon>Embryophyta</taxon>
        <taxon>Tracheophyta</taxon>
        <taxon>Spermatophyta</taxon>
        <taxon>Magnoliopsida</taxon>
        <taxon>eudicotyledons</taxon>
        <taxon>Gunneridae</taxon>
        <taxon>Pentapetalae</taxon>
        <taxon>asterids</taxon>
        <taxon>campanulids</taxon>
        <taxon>Asterales</taxon>
        <taxon>Asteraceae</taxon>
        <taxon>Carduoideae</taxon>
        <taxon>Cardueae</taxon>
        <taxon>Arctiinae</taxon>
        <taxon>Arctium</taxon>
    </lineage>
</organism>
<reference evidence="1 2" key="2">
    <citation type="journal article" date="2022" name="Mol. Ecol. Resour.">
        <title>The genomes of chicory, endive, great burdock and yacon provide insights into Asteraceae paleo-polyploidization history and plant inulin production.</title>
        <authorList>
            <person name="Fan W."/>
            <person name="Wang S."/>
            <person name="Wang H."/>
            <person name="Wang A."/>
            <person name="Jiang F."/>
            <person name="Liu H."/>
            <person name="Zhao H."/>
            <person name="Xu D."/>
            <person name="Zhang Y."/>
        </authorList>
    </citation>
    <scope>NUCLEOTIDE SEQUENCE [LARGE SCALE GENOMIC DNA]</scope>
    <source>
        <strain evidence="2">cv. Niubang</strain>
    </source>
</reference>
<gene>
    <name evidence="1" type="ORF">L6452_34817</name>
</gene>
<proteinExistence type="predicted"/>
<accession>A0ACB8YKS9</accession>
<dbReference type="Proteomes" id="UP001055879">
    <property type="component" value="Linkage Group LG12"/>
</dbReference>
<comment type="caution">
    <text evidence="1">The sequence shown here is derived from an EMBL/GenBank/DDBJ whole genome shotgun (WGS) entry which is preliminary data.</text>
</comment>
<sequence>MMTNSGPNVSGKEDINNLDNPLDLQTSDNHGMKLFTKNSKFVAQVDISVTASSSVCQNSVASSLPSLSPELCTQLMNLLNTAQTFESIPSAANFAGNIPDS</sequence>
<evidence type="ECO:0000313" key="2">
    <source>
        <dbReference type="Proteomes" id="UP001055879"/>
    </source>
</evidence>